<dbReference type="EMBL" id="LC625835">
    <property type="protein sequence ID" value="BCU02719.1"/>
    <property type="molecule type" value="Genomic_DNA"/>
</dbReference>
<evidence type="ECO:0000313" key="2">
    <source>
        <dbReference type="Proteomes" id="UP001253637"/>
    </source>
</evidence>
<protein>
    <submittedName>
        <fullName evidence="1">Uncharacterized protein</fullName>
    </submittedName>
</protein>
<organism evidence="1 2">
    <name type="scientific">Pandoravirus japonicus</name>
    <dbReference type="NCBI Taxonomy" id="2823154"/>
    <lineage>
        <taxon>Viruses</taxon>
        <taxon>Pandoravirus</taxon>
    </lineage>
</organism>
<name>A0A811BL92_9VIRU</name>
<proteinExistence type="predicted"/>
<sequence length="78" mass="8586">MADVRWVWRYRATSATHRIGLAPGTVAVVLDGNTAGKGARVGILVRVEFGVAQCARVRVRKRGTEWIEGGEKRIVRVV</sequence>
<accession>A0A811BL92</accession>
<evidence type="ECO:0000313" key="1">
    <source>
        <dbReference type="EMBL" id="BCU02719.1"/>
    </source>
</evidence>
<dbReference type="Proteomes" id="UP001253637">
    <property type="component" value="Segment"/>
</dbReference>
<reference evidence="1" key="1">
    <citation type="submission" date="2021-04" db="EMBL/GenBank/DDBJ databases">
        <title>Draft Genome Sequence of Pandoravirus japonicus, Isolated from the Sabaishi River of Niigata, Japan.</title>
        <authorList>
            <person name="Hosokawa N."/>
            <person name="Takahashi H."/>
            <person name="Aoki K."/>
            <person name="Takemura M."/>
        </authorList>
    </citation>
    <scope>NUCLEOTIDE SEQUENCE</scope>
</reference>